<evidence type="ECO:0000313" key="1">
    <source>
        <dbReference type="EMBL" id="MBO2029444.1"/>
    </source>
</evidence>
<gene>
    <name evidence="1" type="ORF">J4734_19455</name>
</gene>
<protein>
    <submittedName>
        <fullName evidence="1">Uncharacterized protein</fullName>
    </submittedName>
</protein>
<organism evidence="1 2">
    <name type="scientific">Klebsiella pneumoniae</name>
    <dbReference type="NCBI Taxonomy" id="573"/>
    <lineage>
        <taxon>Bacteria</taxon>
        <taxon>Pseudomonadati</taxon>
        <taxon>Pseudomonadota</taxon>
        <taxon>Gammaproteobacteria</taxon>
        <taxon>Enterobacterales</taxon>
        <taxon>Enterobacteriaceae</taxon>
        <taxon>Klebsiella/Raoultella group</taxon>
        <taxon>Klebsiella</taxon>
        <taxon>Klebsiella pneumoniae complex</taxon>
    </lineage>
</organism>
<dbReference type="AlphaFoldDB" id="A0A939NQ78"/>
<accession>A0A939NQ78</accession>
<dbReference type="Proteomes" id="UP000664620">
    <property type="component" value="Unassembled WGS sequence"/>
</dbReference>
<evidence type="ECO:0000313" key="2">
    <source>
        <dbReference type="Proteomes" id="UP000664620"/>
    </source>
</evidence>
<reference evidence="1" key="1">
    <citation type="submission" date="2021-03" db="EMBL/GenBank/DDBJ databases">
        <title>Molecular epidemiology and mechanisms of colistin and carbapenem resistance in Enterobacteriaceae from clinical isolates, the environment and porcine samples in Pretoria, South Africa.</title>
        <authorList>
            <person name="Bogoshi D."/>
            <person name="Mbelle N.M."/>
            <person name="Naidoo V."/>
            <person name="Osei Sekyere J."/>
        </authorList>
    </citation>
    <scope>NUCLEOTIDE SEQUENCE</scope>
    <source>
        <strain evidence="1">C034</strain>
    </source>
</reference>
<name>A0A939NQ78_KLEPN</name>
<sequence length="64" mass="7044">MVWSKLWHTDARQRAPVFPGQSLRLYTGPSPPGCGNFLSSTPLLWPHAMMSARRCALTPAPTPP</sequence>
<comment type="caution">
    <text evidence="1">The sequence shown here is derived from an EMBL/GenBank/DDBJ whole genome shotgun (WGS) entry which is preliminary data.</text>
</comment>
<proteinExistence type="predicted"/>
<dbReference type="EMBL" id="JAGETO010000085">
    <property type="protein sequence ID" value="MBO2029444.1"/>
    <property type="molecule type" value="Genomic_DNA"/>
</dbReference>